<keyword evidence="3" id="KW-1185">Reference proteome</keyword>
<dbReference type="AlphaFoldDB" id="A0A843XDN0"/>
<dbReference type="EMBL" id="NMUH01007501">
    <property type="protein sequence ID" value="MQM17381.1"/>
    <property type="molecule type" value="Genomic_DNA"/>
</dbReference>
<protein>
    <submittedName>
        <fullName evidence="2">Uncharacterized protein</fullName>
    </submittedName>
</protein>
<dbReference type="Proteomes" id="UP000652761">
    <property type="component" value="Unassembled WGS sequence"/>
</dbReference>
<proteinExistence type="predicted"/>
<feature type="region of interest" description="Disordered" evidence="1">
    <location>
        <begin position="21"/>
        <end position="58"/>
    </location>
</feature>
<sequence>MLPALQVSCSGGVFPRRGAAAGVPTPWEVSSPAPSPAGSQRRRFPSEGWRPLPPPSSALPPSPDVMPLCLPYGGTFCGLLRRRRFCLRRFRVLPSVGGCVPVNPVVRLEVRLRLLVPSCISDGGYCGSPWSPPPYSSSRLVSPFTPPSSSPPVSGFEGAVHPAVKPSAMISASSRRFVRRCFSLNIWG</sequence>
<accession>A0A843XDN0</accession>
<name>A0A843XDN0_COLES</name>
<evidence type="ECO:0000313" key="2">
    <source>
        <dbReference type="EMBL" id="MQM17381.1"/>
    </source>
</evidence>
<evidence type="ECO:0000256" key="1">
    <source>
        <dbReference type="SAM" id="MobiDB-lite"/>
    </source>
</evidence>
<comment type="caution">
    <text evidence="2">The sequence shown here is derived from an EMBL/GenBank/DDBJ whole genome shotgun (WGS) entry which is preliminary data.</text>
</comment>
<evidence type="ECO:0000313" key="3">
    <source>
        <dbReference type="Proteomes" id="UP000652761"/>
    </source>
</evidence>
<reference evidence="2" key="1">
    <citation type="submission" date="2017-07" db="EMBL/GenBank/DDBJ databases">
        <title>Taro Niue Genome Assembly and Annotation.</title>
        <authorList>
            <person name="Atibalentja N."/>
            <person name="Keating K."/>
            <person name="Fields C.J."/>
        </authorList>
    </citation>
    <scope>NUCLEOTIDE SEQUENCE</scope>
    <source>
        <strain evidence="2">Niue_2</strain>
        <tissue evidence="2">Leaf</tissue>
    </source>
</reference>
<organism evidence="2 3">
    <name type="scientific">Colocasia esculenta</name>
    <name type="common">Wild taro</name>
    <name type="synonym">Arum esculentum</name>
    <dbReference type="NCBI Taxonomy" id="4460"/>
    <lineage>
        <taxon>Eukaryota</taxon>
        <taxon>Viridiplantae</taxon>
        <taxon>Streptophyta</taxon>
        <taxon>Embryophyta</taxon>
        <taxon>Tracheophyta</taxon>
        <taxon>Spermatophyta</taxon>
        <taxon>Magnoliopsida</taxon>
        <taxon>Liliopsida</taxon>
        <taxon>Araceae</taxon>
        <taxon>Aroideae</taxon>
        <taxon>Colocasieae</taxon>
        <taxon>Colocasia</taxon>
    </lineage>
</organism>
<gene>
    <name evidence="2" type="ORF">Taro_050346</name>
</gene>